<reference evidence="2 3" key="1">
    <citation type="submission" date="2018-06" db="EMBL/GenBank/DDBJ databases">
        <title>Rhizobium wuzhouense sp. nov., isolated from roots of Oryza officinalis.</title>
        <authorList>
            <person name="Yuan T."/>
        </authorList>
    </citation>
    <scope>NUCLEOTIDE SEQUENCE [LARGE SCALE GENOMIC DNA]</scope>
    <source>
        <strain evidence="2 3">W44</strain>
    </source>
</reference>
<gene>
    <name evidence="2" type="primary">higA</name>
    <name evidence="2" type="ORF">DMY87_05920</name>
</gene>
<organism evidence="2 3">
    <name type="scientific">Rhizobium wuzhouense</name>
    <dbReference type="NCBI Taxonomy" id="1986026"/>
    <lineage>
        <taxon>Bacteria</taxon>
        <taxon>Pseudomonadati</taxon>
        <taxon>Pseudomonadota</taxon>
        <taxon>Alphaproteobacteria</taxon>
        <taxon>Hyphomicrobiales</taxon>
        <taxon>Rhizobiaceae</taxon>
        <taxon>Rhizobium/Agrobacterium group</taxon>
        <taxon>Rhizobium</taxon>
    </lineage>
</organism>
<proteinExistence type="predicted"/>
<keyword evidence="1" id="KW-0238">DNA-binding</keyword>
<dbReference type="Gene3D" id="1.10.260.40">
    <property type="entry name" value="lambda repressor-like DNA-binding domains"/>
    <property type="match status" value="1"/>
</dbReference>
<sequence length="98" mass="10739">MLHLPEEPIHPGRVLFDDFIADFGLACDTVATETGIPLPALESLDKGDAHVTAEMALRLARYFSTSPEFWLNLQRTYDLAQASKTAKGLDQIRPVAAA</sequence>
<dbReference type="RefSeq" id="WP_110790400.1">
    <property type="nucleotide sequence ID" value="NZ_QJRY01000002.1"/>
</dbReference>
<evidence type="ECO:0000313" key="3">
    <source>
        <dbReference type="Proteomes" id="UP000247536"/>
    </source>
</evidence>
<keyword evidence="3" id="KW-1185">Reference proteome</keyword>
<dbReference type="InterPro" id="IPR013430">
    <property type="entry name" value="Toxin_antidote_HigA"/>
</dbReference>
<dbReference type="SUPFAM" id="SSF47413">
    <property type="entry name" value="lambda repressor-like DNA-binding domains"/>
    <property type="match status" value="1"/>
</dbReference>
<evidence type="ECO:0000313" key="2">
    <source>
        <dbReference type="EMBL" id="PYB75009.1"/>
    </source>
</evidence>
<dbReference type="NCBIfam" id="TIGR02607">
    <property type="entry name" value="antidote_HigA"/>
    <property type="match status" value="1"/>
</dbReference>
<dbReference type="InterPro" id="IPR010982">
    <property type="entry name" value="Lambda_DNA-bd_dom_sf"/>
</dbReference>
<comment type="caution">
    <text evidence="2">The sequence shown here is derived from an EMBL/GenBank/DDBJ whole genome shotgun (WGS) entry which is preliminary data.</text>
</comment>
<dbReference type="PANTHER" id="PTHR36924">
    <property type="entry name" value="ANTITOXIN HIGA-1"/>
    <property type="match status" value="1"/>
</dbReference>
<protein>
    <submittedName>
        <fullName evidence="2">Addiction module antidote protein, HigA family</fullName>
    </submittedName>
</protein>
<dbReference type="PANTHER" id="PTHR36924:SF1">
    <property type="entry name" value="ANTITOXIN HIGA-1"/>
    <property type="match status" value="1"/>
</dbReference>
<dbReference type="Proteomes" id="UP000247536">
    <property type="component" value="Unassembled WGS sequence"/>
</dbReference>
<accession>A0ABX5NV21</accession>
<name>A0ABX5NV21_9HYPH</name>
<evidence type="ECO:0000256" key="1">
    <source>
        <dbReference type="ARBA" id="ARBA00023125"/>
    </source>
</evidence>
<dbReference type="EMBL" id="QJRY01000002">
    <property type="protein sequence ID" value="PYB75009.1"/>
    <property type="molecule type" value="Genomic_DNA"/>
</dbReference>